<gene>
    <name evidence="6" type="primary">abc-f</name>
    <name evidence="6" type="ORF">H8698_00420</name>
</gene>
<dbReference type="Pfam" id="PF00005">
    <property type="entry name" value="ABC_tran"/>
    <property type="match status" value="2"/>
</dbReference>
<accession>A0A926DKK2</accession>
<name>A0A926DKK2_9FIRM</name>
<dbReference type="EMBL" id="JACRSU010000001">
    <property type="protein sequence ID" value="MBC8539439.1"/>
    <property type="molecule type" value="Genomic_DNA"/>
</dbReference>
<feature type="domain" description="ABC transporter" evidence="5">
    <location>
        <begin position="4"/>
        <end position="258"/>
    </location>
</feature>
<keyword evidence="3" id="KW-0067">ATP-binding</keyword>
<proteinExistence type="predicted"/>
<dbReference type="SMART" id="SM00382">
    <property type="entry name" value="AAA"/>
    <property type="match status" value="2"/>
</dbReference>
<dbReference type="Gene3D" id="3.40.50.300">
    <property type="entry name" value="P-loop containing nucleotide triphosphate hydrolases"/>
    <property type="match status" value="2"/>
</dbReference>
<comment type="caution">
    <text evidence="6">The sequence shown here is derived from an EMBL/GenBank/DDBJ whole genome shotgun (WGS) entry which is preliminary data.</text>
</comment>
<keyword evidence="2" id="KW-0547">Nucleotide-binding</keyword>
<sequence>MNLLGLSKVNKYFGERCLFENVSFSVEDHDKVGLIGANGTGKTTLFHMILDGAAPDGGDIFVPRQTKFGYLEQHIGTDSDKNVCDELLTIFSRVQKLEEQILDVTGAIEAGIGKAEENAEKLHVLTEQFEALGGYTYKNLAKSALLGMGFQEEDLNKPFSALSGGEKTRVCLCKLLLSEANLLLLDEPTNHLDIQSVEWLEGFLQSYKGAFIVISHDRYFLDKVTNKTFELENARLNCYDGNYSVYQKQKKENEKYIARRYENTMREINRIEGIIEQQRRWNRERNIKTAESKQKMVDRLKADLIVPQEELDRIKPRFQIAKTGGNDVAEAVNLSKGFHGRQLFCNVNFLLRRKERAFLLGANGCGKTTLFKIMTNALEPDSGSVSIGANVDIGYFDQTQETLDHSKTIFDEISDAYPSLSNTEIRNALAGFLFVADDVFKRISELSGGERARLMLLKLMLKKANFLLLDEPTNHLDIQSREMLEDALSEYDGTIFAISHDRYFINKLANRILLMENGVVMSFPGNYSYYLEKHGEEDKADGSGGKEKSTTSGKEDYLRRKQLESEQRKRKNKLEQLERDIEVLENDIEAAKAELEKPETASDYVKCAEISQKLDEMNETLLSYYSEWDTLQENTAD</sequence>
<dbReference type="GO" id="GO:0005524">
    <property type="term" value="F:ATP binding"/>
    <property type="evidence" value="ECO:0007669"/>
    <property type="project" value="UniProtKB-KW"/>
</dbReference>
<evidence type="ECO:0000313" key="7">
    <source>
        <dbReference type="Proteomes" id="UP000611762"/>
    </source>
</evidence>
<reference evidence="6" key="1">
    <citation type="submission" date="2020-08" db="EMBL/GenBank/DDBJ databases">
        <title>Genome public.</title>
        <authorList>
            <person name="Liu C."/>
            <person name="Sun Q."/>
        </authorList>
    </citation>
    <scope>NUCLEOTIDE SEQUENCE</scope>
    <source>
        <strain evidence="6">H8</strain>
    </source>
</reference>
<dbReference type="Proteomes" id="UP000611762">
    <property type="component" value="Unassembled WGS sequence"/>
</dbReference>
<keyword evidence="1" id="KW-0677">Repeat</keyword>
<dbReference type="GO" id="GO:0016887">
    <property type="term" value="F:ATP hydrolysis activity"/>
    <property type="evidence" value="ECO:0007669"/>
    <property type="project" value="InterPro"/>
</dbReference>
<dbReference type="InterPro" id="IPR027417">
    <property type="entry name" value="P-loop_NTPase"/>
</dbReference>
<dbReference type="InterPro" id="IPR037118">
    <property type="entry name" value="Val-tRNA_synth_C_sf"/>
</dbReference>
<dbReference type="InterPro" id="IPR003593">
    <property type="entry name" value="AAA+_ATPase"/>
</dbReference>
<keyword evidence="7" id="KW-1185">Reference proteome</keyword>
<dbReference type="Pfam" id="PF16326">
    <property type="entry name" value="ABC_tran_CTD"/>
    <property type="match status" value="1"/>
</dbReference>
<organism evidence="6 7">
    <name type="scientific">Congzhengia minquanensis</name>
    <dbReference type="NCBI Taxonomy" id="2763657"/>
    <lineage>
        <taxon>Bacteria</taxon>
        <taxon>Bacillati</taxon>
        <taxon>Bacillota</taxon>
        <taxon>Clostridia</taxon>
        <taxon>Eubacteriales</taxon>
        <taxon>Oscillospiraceae</taxon>
        <taxon>Congzhengia</taxon>
    </lineage>
</organism>
<dbReference type="InterPro" id="IPR032781">
    <property type="entry name" value="ABC_tran_Xtn"/>
</dbReference>
<dbReference type="InterPro" id="IPR032524">
    <property type="entry name" value="ABC_tran_C"/>
</dbReference>
<dbReference type="FunFam" id="3.40.50.300:FF:000309">
    <property type="entry name" value="ABC transporter ATP-binding protein"/>
    <property type="match status" value="1"/>
</dbReference>
<dbReference type="RefSeq" id="WP_249310547.1">
    <property type="nucleotide sequence ID" value="NZ_JACRSU010000001.1"/>
</dbReference>
<evidence type="ECO:0000256" key="2">
    <source>
        <dbReference type="ARBA" id="ARBA00022741"/>
    </source>
</evidence>
<evidence type="ECO:0000256" key="4">
    <source>
        <dbReference type="SAM" id="MobiDB-lite"/>
    </source>
</evidence>
<dbReference type="AlphaFoldDB" id="A0A926DKK2"/>
<dbReference type="Pfam" id="PF12848">
    <property type="entry name" value="ABC_tran_Xtn"/>
    <property type="match status" value="1"/>
</dbReference>
<dbReference type="PROSITE" id="PS50893">
    <property type="entry name" value="ABC_TRANSPORTER_2"/>
    <property type="match status" value="2"/>
</dbReference>
<feature type="region of interest" description="Disordered" evidence="4">
    <location>
        <begin position="536"/>
        <end position="576"/>
    </location>
</feature>
<dbReference type="PANTHER" id="PTHR42855">
    <property type="entry name" value="ABC TRANSPORTER ATP-BINDING SUBUNIT"/>
    <property type="match status" value="1"/>
</dbReference>
<dbReference type="PROSITE" id="PS00211">
    <property type="entry name" value="ABC_TRANSPORTER_1"/>
    <property type="match status" value="2"/>
</dbReference>
<protein>
    <submittedName>
        <fullName evidence="6">ABC-F type ribosomal protection protein</fullName>
    </submittedName>
</protein>
<evidence type="ECO:0000256" key="3">
    <source>
        <dbReference type="ARBA" id="ARBA00022840"/>
    </source>
</evidence>
<dbReference type="PANTHER" id="PTHR42855:SF2">
    <property type="entry name" value="DRUG RESISTANCE ABC TRANSPORTER,ATP-BINDING PROTEIN"/>
    <property type="match status" value="1"/>
</dbReference>
<dbReference type="Gene3D" id="1.10.287.380">
    <property type="entry name" value="Valyl-tRNA synthetase, C-terminal domain"/>
    <property type="match status" value="1"/>
</dbReference>
<feature type="domain" description="ABC transporter" evidence="5">
    <location>
        <begin position="329"/>
        <end position="542"/>
    </location>
</feature>
<dbReference type="InterPro" id="IPR017871">
    <property type="entry name" value="ABC_transporter-like_CS"/>
</dbReference>
<evidence type="ECO:0000259" key="5">
    <source>
        <dbReference type="PROSITE" id="PS50893"/>
    </source>
</evidence>
<dbReference type="CDD" id="cd03221">
    <property type="entry name" value="ABCF_EF-3"/>
    <property type="match status" value="2"/>
</dbReference>
<dbReference type="InterPro" id="IPR003439">
    <property type="entry name" value="ABC_transporter-like_ATP-bd"/>
</dbReference>
<dbReference type="FunFam" id="3.40.50.300:FF:000011">
    <property type="entry name" value="Putative ABC transporter ATP-binding component"/>
    <property type="match status" value="1"/>
</dbReference>
<dbReference type="SUPFAM" id="SSF52540">
    <property type="entry name" value="P-loop containing nucleoside triphosphate hydrolases"/>
    <property type="match status" value="2"/>
</dbReference>
<dbReference type="GO" id="GO:0003677">
    <property type="term" value="F:DNA binding"/>
    <property type="evidence" value="ECO:0007669"/>
    <property type="project" value="InterPro"/>
</dbReference>
<dbReference type="InterPro" id="IPR051309">
    <property type="entry name" value="ABCF_ATPase"/>
</dbReference>
<evidence type="ECO:0000313" key="6">
    <source>
        <dbReference type="EMBL" id="MBC8539439.1"/>
    </source>
</evidence>
<evidence type="ECO:0000256" key="1">
    <source>
        <dbReference type="ARBA" id="ARBA00022737"/>
    </source>
</evidence>